<organism evidence="3">
    <name type="scientific">hydrothermal vent metagenome</name>
    <dbReference type="NCBI Taxonomy" id="652676"/>
    <lineage>
        <taxon>unclassified sequences</taxon>
        <taxon>metagenomes</taxon>
        <taxon>ecological metagenomes</taxon>
    </lineage>
</organism>
<name>A0A3B0UHJ1_9ZZZZ</name>
<dbReference type="SUPFAM" id="SSF64438">
    <property type="entry name" value="CNF1/YfiH-like putative cysteine hydrolases"/>
    <property type="match status" value="1"/>
</dbReference>
<dbReference type="InterPro" id="IPR005659">
    <property type="entry name" value="Chemorcpt_Glu_NH3ase_CheD"/>
</dbReference>
<dbReference type="HAMAP" id="MF_01440">
    <property type="entry name" value="CheD"/>
    <property type="match status" value="1"/>
</dbReference>
<dbReference type="GO" id="GO:0006935">
    <property type="term" value="P:chemotaxis"/>
    <property type="evidence" value="ECO:0007669"/>
    <property type="project" value="UniProtKB-KW"/>
</dbReference>
<dbReference type="Gene3D" id="3.30.1330.200">
    <property type="match status" value="1"/>
</dbReference>
<reference evidence="3" key="1">
    <citation type="submission" date="2018-06" db="EMBL/GenBank/DDBJ databases">
        <authorList>
            <person name="Zhirakovskaya E."/>
        </authorList>
    </citation>
    <scope>NUCLEOTIDE SEQUENCE</scope>
</reference>
<dbReference type="CDD" id="cd16352">
    <property type="entry name" value="CheD"/>
    <property type="match status" value="1"/>
</dbReference>
<dbReference type="InterPro" id="IPR038592">
    <property type="entry name" value="CheD-like_sf"/>
</dbReference>
<dbReference type="Pfam" id="PF03975">
    <property type="entry name" value="CheD"/>
    <property type="match status" value="1"/>
</dbReference>
<keyword evidence="1" id="KW-0145">Chemotaxis</keyword>
<evidence type="ECO:0000313" key="3">
    <source>
        <dbReference type="EMBL" id="VAW28550.1"/>
    </source>
</evidence>
<dbReference type="AlphaFoldDB" id="A0A3B0UHJ1"/>
<keyword evidence="2" id="KW-0378">Hydrolase</keyword>
<gene>
    <name evidence="3" type="ORF">MNBD_BACTEROID06-1254</name>
</gene>
<dbReference type="GO" id="GO:0050568">
    <property type="term" value="F:protein-glutamine glutaminase activity"/>
    <property type="evidence" value="ECO:0007669"/>
    <property type="project" value="InterPro"/>
</dbReference>
<sequence>MVTTVLGSCVAVCLFDETKNIGAINHYMLPFWNGKELASPKYGNIAIESLVKKMEQLGSKKENLVAKVFGGANQLDHKLSVGQRNIKVAEEILAELSIKIVAKSLGGNKGRKLNFNTSTGEVFMKYISKQSE</sequence>
<proteinExistence type="inferred from homology"/>
<accession>A0A3B0UHJ1</accession>
<dbReference type="EMBL" id="UOES01000419">
    <property type="protein sequence ID" value="VAW28550.1"/>
    <property type="molecule type" value="Genomic_DNA"/>
</dbReference>
<evidence type="ECO:0000256" key="1">
    <source>
        <dbReference type="ARBA" id="ARBA00022500"/>
    </source>
</evidence>
<dbReference type="PANTHER" id="PTHR35147">
    <property type="entry name" value="CHEMORECEPTOR GLUTAMINE DEAMIDASE CHED-RELATED"/>
    <property type="match status" value="1"/>
</dbReference>
<protein>
    <submittedName>
        <fullName evidence="3">Chemotaxis protein CheD</fullName>
    </submittedName>
</protein>
<dbReference type="InterPro" id="IPR011324">
    <property type="entry name" value="Cytotoxic_necrot_fac-like_cat"/>
</dbReference>
<dbReference type="PANTHER" id="PTHR35147:SF3">
    <property type="entry name" value="CHEMORECEPTOR GLUTAMINE DEAMIDASE CHED 1-RELATED"/>
    <property type="match status" value="1"/>
</dbReference>
<evidence type="ECO:0000256" key="2">
    <source>
        <dbReference type="ARBA" id="ARBA00022801"/>
    </source>
</evidence>